<dbReference type="InterPro" id="IPR000008">
    <property type="entry name" value="C2_dom"/>
</dbReference>
<feature type="domain" description="C2" evidence="3">
    <location>
        <begin position="9"/>
        <end position="104"/>
    </location>
</feature>
<keyword evidence="2" id="KW-0812">Transmembrane</keyword>
<dbReference type="Proteomes" id="UP000620124">
    <property type="component" value="Unassembled WGS sequence"/>
</dbReference>
<organism evidence="4 5">
    <name type="scientific">Mycena venus</name>
    <dbReference type="NCBI Taxonomy" id="2733690"/>
    <lineage>
        <taxon>Eukaryota</taxon>
        <taxon>Fungi</taxon>
        <taxon>Dikarya</taxon>
        <taxon>Basidiomycota</taxon>
        <taxon>Agaricomycotina</taxon>
        <taxon>Agaricomycetes</taxon>
        <taxon>Agaricomycetidae</taxon>
        <taxon>Agaricales</taxon>
        <taxon>Marasmiineae</taxon>
        <taxon>Mycenaceae</taxon>
        <taxon>Mycena</taxon>
    </lineage>
</organism>
<reference evidence="4" key="1">
    <citation type="submission" date="2020-05" db="EMBL/GenBank/DDBJ databases">
        <title>Mycena genomes resolve the evolution of fungal bioluminescence.</title>
        <authorList>
            <person name="Tsai I.J."/>
        </authorList>
    </citation>
    <scope>NUCLEOTIDE SEQUENCE</scope>
    <source>
        <strain evidence="4">CCC161011</strain>
    </source>
</reference>
<evidence type="ECO:0000259" key="3">
    <source>
        <dbReference type="Pfam" id="PF00168"/>
    </source>
</evidence>
<evidence type="ECO:0000313" key="4">
    <source>
        <dbReference type="EMBL" id="KAF7357744.1"/>
    </source>
</evidence>
<dbReference type="EMBL" id="JACAZI010000006">
    <property type="protein sequence ID" value="KAF7357744.1"/>
    <property type="molecule type" value="Genomic_DNA"/>
</dbReference>
<proteinExistence type="predicted"/>
<feature type="compositionally biased region" description="Polar residues" evidence="1">
    <location>
        <begin position="111"/>
        <end position="125"/>
    </location>
</feature>
<sequence length="495" mass="54795">MDDSEPWSCTVVRAHGLHLMRPERSWRPIVTVEVDQTHQHETVLGSDGQNINLKECFHLRDAAFDSQVEIKVFHRSQSKKKGKKRNLVGTASCSLGEMWKKHGREPKLRLQCQNPTNRSVQSRGRPQNGALIHLRLRPPASVVSGPNTALSEDEDKDGYSSSSSSSTPHASDDSDTLAPPSTVEIRSPQPIRRRRRVRGYCVNSDEEPESFSETDDDDDETKPLLGGPSFLDNEEQVDPPTPIKISFGGWIAASMDSLLPRYTKEIDVPSEPEDNVFERAISSFTVYSELKHAGCEFKRTGHKDNCEKVFARLQFEWTSTAAILATVAGLDTAIFSISPDSFFTIIPLARGAVAASSVASGLGIACAAWLMVRYAWADVPIFIVRAEDVLSTDETPSYFFFALTARLPSLLLFASAISLMLFMAMVAWSAWSTAVIVGCSLVGILLGLQWLVLAFLWVGKATRRLFRFLDCLWAYAESMSNASRQNILPRGLGGH</sequence>
<gene>
    <name evidence="4" type="ORF">MVEN_00820300</name>
</gene>
<dbReference type="Pfam" id="PF00168">
    <property type="entry name" value="C2"/>
    <property type="match status" value="1"/>
</dbReference>
<feature type="region of interest" description="Disordered" evidence="1">
    <location>
        <begin position="106"/>
        <end position="238"/>
    </location>
</feature>
<dbReference type="SUPFAM" id="SSF49562">
    <property type="entry name" value="C2 domain (Calcium/lipid-binding domain, CaLB)"/>
    <property type="match status" value="1"/>
</dbReference>
<accession>A0A8H7D0S6</accession>
<dbReference type="InterPro" id="IPR035892">
    <property type="entry name" value="C2_domain_sf"/>
</dbReference>
<name>A0A8H7D0S6_9AGAR</name>
<keyword evidence="2" id="KW-0472">Membrane</keyword>
<feature type="transmembrane region" description="Helical" evidence="2">
    <location>
        <begin position="410"/>
        <end position="428"/>
    </location>
</feature>
<evidence type="ECO:0000256" key="1">
    <source>
        <dbReference type="SAM" id="MobiDB-lite"/>
    </source>
</evidence>
<evidence type="ECO:0000313" key="5">
    <source>
        <dbReference type="Proteomes" id="UP000620124"/>
    </source>
</evidence>
<keyword evidence="2" id="KW-1133">Transmembrane helix</keyword>
<feature type="compositionally biased region" description="Acidic residues" evidence="1">
    <location>
        <begin position="204"/>
        <end position="220"/>
    </location>
</feature>
<comment type="caution">
    <text evidence="4">The sequence shown here is derived from an EMBL/GenBank/DDBJ whole genome shotgun (WGS) entry which is preliminary data.</text>
</comment>
<evidence type="ECO:0000256" key="2">
    <source>
        <dbReference type="SAM" id="Phobius"/>
    </source>
</evidence>
<keyword evidence="5" id="KW-1185">Reference proteome</keyword>
<dbReference type="AlphaFoldDB" id="A0A8H7D0S6"/>
<feature type="transmembrane region" description="Helical" evidence="2">
    <location>
        <begin position="434"/>
        <end position="458"/>
    </location>
</feature>
<feature type="transmembrane region" description="Helical" evidence="2">
    <location>
        <begin position="351"/>
        <end position="372"/>
    </location>
</feature>
<feature type="compositionally biased region" description="Low complexity" evidence="1">
    <location>
        <begin position="159"/>
        <end position="169"/>
    </location>
</feature>
<dbReference type="Gene3D" id="2.60.40.150">
    <property type="entry name" value="C2 domain"/>
    <property type="match status" value="1"/>
</dbReference>
<protein>
    <recommendedName>
        <fullName evidence="3">C2 domain-containing protein</fullName>
    </recommendedName>
</protein>
<dbReference type="OrthoDB" id="2642524at2759"/>